<evidence type="ECO:0000313" key="3">
    <source>
        <dbReference type="Proteomes" id="UP000299102"/>
    </source>
</evidence>
<feature type="compositionally biased region" description="Basic and acidic residues" evidence="1">
    <location>
        <begin position="241"/>
        <end position="251"/>
    </location>
</feature>
<reference evidence="2 3" key="1">
    <citation type="journal article" date="2019" name="Commun. Biol.">
        <title>The bagworm genome reveals a unique fibroin gene that provides high tensile strength.</title>
        <authorList>
            <person name="Kono N."/>
            <person name="Nakamura H."/>
            <person name="Ohtoshi R."/>
            <person name="Tomita M."/>
            <person name="Numata K."/>
            <person name="Arakawa K."/>
        </authorList>
    </citation>
    <scope>NUCLEOTIDE SEQUENCE [LARGE SCALE GENOMIC DNA]</scope>
</reference>
<organism evidence="2 3">
    <name type="scientific">Eumeta variegata</name>
    <name type="common">Bagworm moth</name>
    <name type="synonym">Eumeta japonica</name>
    <dbReference type="NCBI Taxonomy" id="151549"/>
    <lineage>
        <taxon>Eukaryota</taxon>
        <taxon>Metazoa</taxon>
        <taxon>Ecdysozoa</taxon>
        <taxon>Arthropoda</taxon>
        <taxon>Hexapoda</taxon>
        <taxon>Insecta</taxon>
        <taxon>Pterygota</taxon>
        <taxon>Neoptera</taxon>
        <taxon>Endopterygota</taxon>
        <taxon>Lepidoptera</taxon>
        <taxon>Glossata</taxon>
        <taxon>Ditrysia</taxon>
        <taxon>Tineoidea</taxon>
        <taxon>Psychidae</taxon>
        <taxon>Oiketicinae</taxon>
        <taxon>Eumeta</taxon>
    </lineage>
</organism>
<dbReference type="GO" id="GO:0003676">
    <property type="term" value="F:nucleic acid binding"/>
    <property type="evidence" value="ECO:0007669"/>
    <property type="project" value="InterPro"/>
</dbReference>
<gene>
    <name evidence="2" type="ORF">EVAR_76826_1</name>
</gene>
<sequence length="278" mass="31164">MATLLGIGVHCRFSSLLVGCWYTPRRSYSNVSSSVPQTPCAPRPPCNTEMSFATRRNQFRIRILRIVTVDEKWIRYDNLKRRKSWGLPGHASTSTVKPNIHEKNSCCVFEFPLNVLTTASAKVEHGDTLCAAKERLRSNGGNSVAAPRAGGGAAFWGPRLFHNAAGICAGIRRYRTALPPLSDIYCRQAQRQRYATKQRAGPDRLSVRQGENFQLSPTTLRTRRPGSDMTTVFDNRSGNFDVKDEPRFGRPPLDKVDAILEKIEQDQHINSYDIRAGD</sequence>
<comment type="caution">
    <text evidence="2">The sequence shown here is derived from an EMBL/GenBank/DDBJ whole genome shotgun (WGS) entry which is preliminary data.</text>
</comment>
<keyword evidence="3" id="KW-1185">Reference proteome</keyword>
<dbReference type="Gene3D" id="3.30.420.10">
    <property type="entry name" value="Ribonuclease H-like superfamily/Ribonuclease H"/>
    <property type="match status" value="1"/>
</dbReference>
<name>A0A4C1Z376_EUMVA</name>
<protein>
    <submittedName>
        <fullName evidence="2">Uncharacterized protein</fullName>
    </submittedName>
</protein>
<evidence type="ECO:0000313" key="2">
    <source>
        <dbReference type="EMBL" id="GBP82748.1"/>
    </source>
</evidence>
<dbReference type="AlphaFoldDB" id="A0A4C1Z376"/>
<dbReference type="OrthoDB" id="616263at2759"/>
<evidence type="ECO:0000256" key="1">
    <source>
        <dbReference type="SAM" id="MobiDB-lite"/>
    </source>
</evidence>
<feature type="compositionally biased region" description="Polar residues" evidence="1">
    <location>
        <begin position="228"/>
        <end position="238"/>
    </location>
</feature>
<proteinExistence type="predicted"/>
<dbReference type="Proteomes" id="UP000299102">
    <property type="component" value="Unassembled WGS sequence"/>
</dbReference>
<accession>A0A4C1Z376</accession>
<dbReference type="EMBL" id="BGZK01001584">
    <property type="protein sequence ID" value="GBP82748.1"/>
    <property type="molecule type" value="Genomic_DNA"/>
</dbReference>
<feature type="region of interest" description="Disordered" evidence="1">
    <location>
        <begin position="218"/>
        <end position="251"/>
    </location>
</feature>
<dbReference type="InterPro" id="IPR036397">
    <property type="entry name" value="RNaseH_sf"/>
</dbReference>